<dbReference type="SUPFAM" id="SSF51269">
    <property type="entry name" value="AFP III-like domain"/>
    <property type="match status" value="1"/>
</dbReference>
<dbReference type="InterPro" id="IPR031571">
    <property type="entry name" value="RcpC_dom"/>
</dbReference>
<organism evidence="3 4">
    <name type="scientific">Nocardioides panacisoli</name>
    <dbReference type="NCBI Taxonomy" id="627624"/>
    <lineage>
        <taxon>Bacteria</taxon>
        <taxon>Bacillati</taxon>
        <taxon>Actinomycetota</taxon>
        <taxon>Actinomycetes</taxon>
        <taxon>Propionibacteriales</taxon>
        <taxon>Nocardioidaceae</taxon>
        <taxon>Nocardioides</taxon>
    </lineage>
</organism>
<reference evidence="4" key="1">
    <citation type="journal article" date="2019" name="Int. J. Syst. Evol. Microbiol.">
        <title>The Global Catalogue of Microorganisms (GCM) 10K type strain sequencing project: providing services to taxonomists for standard genome sequencing and annotation.</title>
        <authorList>
            <consortium name="The Broad Institute Genomics Platform"/>
            <consortium name="The Broad Institute Genome Sequencing Center for Infectious Disease"/>
            <person name="Wu L."/>
            <person name="Ma J."/>
        </authorList>
    </citation>
    <scope>NUCLEOTIDE SEQUENCE [LARGE SCALE GENOMIC DNA]</scope>
    <source>
        <strain evidence="4">JCM 16953</strain>
    </source>
</reference>
<dbReference type="InterPro" id="IPR017592">
    <property type="entry name" value="Pilus_assmbl_Flp-typ_CpaB"/>
</dbReference>
<evidence type="ECO:0000313" key="3">
    <source>
        <dbReference type="EMBL" id="GAA3813699.1"/>
    </source>
</evidence>
<dbReference type="InterPro" id="IPR013974">
    <property type="entry name" value="SAF"/>
</dbReference>
<dbReference type="PROSITE" id="PS51318">
    <property type="entry name" value="TAT"/>
    <property type="match status" value="1"/>
</dbReference>
<dbReference type="InterPro" id="IPR036732">
    <property type="entry name" value="AFP_Neu5c_C_sf"/>
</dbReference>
<evidence type="ECO:0000256" key="1">
    <source>
        <dbReference type="SAM" id="SignalP"/>
    </source>
</evidence>
<dbReference type="Pfam" id="PF08666">
    <property type="entry name" value="SAF"/>
    <property type="match status" value="1"/>
</dbReference>
<evidence type="ECO:0000259" key="2">
    <source>
        <dbReference type="SMART" id="SM00858"/>
    </source>
</evidence>
<feature type="signal peptide" evidence="1">
    <location>
        <begin position="1"/>
        <end position="19"/>
    </location>
</feature>
<dbReference type="Pfam" id="PF16976">
    <property type="entry name" value="RcpC"/>
    <property type="match status" value="1"/>
</dbReference>
<dbReference type="SMART" id="SM00858">
    <property type="entry name" value="SAF"/>
    <property type="match status" value="1"/>
</dbReference>
<keyword evidence="1" id="KW-0732">Signal</keyword>
<dbReference type="NCBIfam" id="TIGR03177">
    <property type="entry name" value="pilus_cpaB"/>
    <property type="match status" value="1"/>
</dbReference>
<feature type="chain" id="PRO_5046256746" evidence="1">
    <location>
        <begin position="20"/>
        <end position="191"/>
    </location>
</feature>
<evidence type="ECO:0000313" key="4">
    <source>
        <dbReference type="Proteomes" id="UP001501821"/>
    </source>
</evidence>
<proteinExistence type="predicted"/>
<name>A0ABP7IAP4_9ACTN</name>
<dbReference type="CDD" id="cd11614">
    <property type="entry name" value="SAF_CpaB_FlgA_like"/>
    <property type="match status" value="1"/>
</dbReference>
<dbReference type="EMBL" id="BAABAH010000004">
    <property type="protein sequence ID" value="GAA3813699.1"/>
    <property type="molecule type" value="Genomic_DNA"/>
</dbReference>
<sequence length="191" mass="19114">MLRRRRLLAALCAAGAVLAAVRVAAPPAPATVDLVVAARDLPAGTVLSAEDLRTTRVAAGAVPADVVAAPAGATLAAPLREGEAVTDVRLVGPGLAAPDPGRVAVPVRFSDAGQAALLGPGDRVDVLATDPEQRTTSTVASDAVVLATPGTQDDTGALTGRVVVLGVTPAEVEQVTSSAVTAFVTYAWRNQ</sequence>
<feature type="domain" description="SAF" evidence="2">
    <location>
        <begin position="32"/>
        <end position="91"/>
    </location>
</feature>
<protein>
    <submittedName>
        <fullName evidence="3">SAF domain-containing protein</fullName>
    </submittedName>
</protein>
<keyword evidence="4" id="KW-1185">Reference proteome</keyword>
<dbReference type="InterPro" id="IPR006311">
    <property type="entry name" value="TAT_signal"/>
</dbReference>
<comment type="caution">
    <text evidence="3">The sequence shown here is derived from an EMBL/GenBank/DDBJ whole genome shotgun (WGS) entry which is preliminary data.</text>
</comment>
<accession>A0ABP7IAP4</accession>
<dbReference type="Proteomes" id="UP001501821">
    <property type="component" value="Unassembled WGS sequence"/>
</dbReference>
<gene>
    <name evidence="3" type="ORF">GCM10022242_14920</name>
</gene>